<feature type="coiled-coil region" evidence="1">
    <location>
        <begin position="18"/>
        <end position="45"/>
    </location>
</feature>
<evidence type="ECO:0000313" key="2">
    <source>
        <dbReference type="EMBL" id="KZC05026.1"/>
    </source>
</evidence>
<reference evidence="2 3" key="1">
    <citation type="submission" date="2015-07" db="EMBL/GenBank/DDBJ databases">
        <title>The genome of Dufourea novaeangliae.</title>
        <authorList>
            <person name="Pan H."/>
            <person name="Kapheim K."/>
        </authorList>
    </citation>
    <scope>NUCLEOTIDE SEQUENCE [LARGE SCALE GENOMIC DNA]</scope>
    <source>
        <strain evidence="2">0120121106</strain>
        <tissue evidence="2">Whole body</tissue>
    </source>
</reference>
<accession>A0A154NZC2</accession>
<proteinExistence type="predicted"/>
<gene>
    <name evidence="2" type="ORF">WN55_04846</name>
</gene>
<dbReference type="AlphaFoldDB" id="A0A154NZC2"/>
<name>A0A154NZC2_DUFNO</name>
<dbReference type="Proteomes" id="UP000076502">
    <property type="component" value="Unassembled WGS sequence"/>
</dbReference>
<protein>
    <submittedName>
        <fullName evidence="2">Uncharacterized protein</fullName>
    </submittedName>
</protein>
<organism evidence="2 3">
    <name type="scientific">Dufourea novaeangliae</name>
    <name type="common">Sweat bee</name>
    <dbReference type="NCBI Taxonomy" id="178035"/>
    <lineage>
        <taxon>Eukaryota</taxon>
        <taxon>Metazoa</taxon>
        <taxon>Ecdysozoa</taxon>
        <taxon>Arthropoda</taxon>
        <taxon>Hexapoda</taxon>
        <taxon>Insecta</taxon>
        <taxon>Pterygota</taxon>
        <taxon>Neoptera</taxon>
        <taxon>Endopterygota</taxon>
        <taxon>Hymenoptera</taxon>
        <taxon>Apocrita</taxon>
        <taxon>Aculeata</taxon>
        <taxon>Apoidea</taxon>
        <taxon>Anthophila</taxon>
        <taxon>Halictidae</taxon>
        <taxon>Rophitinae</taxon>
        <taxon>Dufourea</taxon>
    </lineage>
</organism>
<dbReference type="EMBL" id="KQ434785">
    <property type="protein sequence ID" value="KZC05026.1"/>
    <property type="molecule type" value="Genomic_DNA"/>
</dbReference>
<dbReference type="OrthoDB" id="8014450at2759"/>
<sequence length="108" mass="12917">MRIKEDQSIRAIIEEEWKSMFQEDRKELRRRAKEAILKLQMENRKSFNKKKTKAKRYEAGELVAIRRTQFGPGLKLYPKYLGPYEVVRALRNDRYITSTAAELHETVE</sequence>
<keyword evidence="3" id="KW-1185">Reference proteome</keyword>
<keyword evidence="1" id="KW-0175">Coiled coil</keyword>
<evidence type="ECO:0000256" key="1">
    <source>
        <dbReference type="SAM" id="Coils"/>
    </source>
</evidence>
<evidence type="ECO:0000313" key="3">
    <source>
        <dbReference type="Proteomes" id="UP000076502"/>
    </source>
</evidence>